<dbReference type="GO" id="GO:0004672">
    <property type="term" value="F:protein kinase activity"/>
    <property type="evidence" value="ECO:0007669"/>
    <property type="project" value="InterPro"/>
</dbReference>
<dbReference type="Pfam" id="PF00069">
    <property type="entry name" value="Pkinase"/>
    <property type="match status" value="1"/>
</dbReference>
<protein>
    <recommendedName>
        <fullName evidence="1">Protein kinase domain-containing protein</fullName>
    </recommendedName>
</protein>
<dbReference type="EMBL" id="MN740714">
    <property type="protein sequence ID" value="QHS80608.1"/>
    <property type="molecule type" value="Genomic_DNA"/>
</dbReference>
<dbReference type="Gene3D" id="1.10.510.10">
    <property type="entry name" value="Transferase(Phosphotransferase) domain 1"/>
    <property type="match status" value="1"/>
</dbReference>
<dbReference type="SMART" id="SM00220">
    <property type="entry name" value="S_TKc"/>
    <property type="match status" value="1"/>
</dbReference>
<proteinExistence type="predicted"/>
<dbReference type="PROSITE" id="PS50011">
    <property type="entry name" value="PROTEIN_KINASE_DOM"/>
    <property type="match status" value="1"/>
</dbReference>
<dbReference type="PANTHER" id="PTHR11909">
    <property type="entry name" value="CASEIN KINASE-RELATED"/>
    <property type="match status" value="1"/>
</dbReference>
<dbReference type="GO" id="GO:0005524">
    <property type="term" value="F:ATP binding"/>
    <property type="evidence" value="ECO:0007669"/>
    <property type="project" value="InterPro"/>
</dbReference>
<dbReference type="InterPro" id="IPR050235">
    <property type="entry name" value="CK1_Ser-Thr_kinase"/>
</dbReference>
<dbReference type="AlphaFoldDB" id="A0A6C0ALH2"/>
<reference evidence="2" key="1">
    <citation type="journal article" date="2020" name="Nature">
        <title>Giant virus diversity and host interactions through global metagenomics.</title>
        <authorList>
            <person name="Schulz F."/>
            <person name="Roux S."/>
            <person name="Paez-Espino D."/>
            <person name="Jungbluth S."/>
            <person name="Walsh D.A."/>
            <person name="Denef V.J."/>
            <person name="McMahon K.D."/>
            <person name="Konstantinidis K.T."/>
            <person name="Eloe-Fadrosh E.A."/>
            <person name="Kyrpides N.C."/>
            <person name="Woyke T."/>
        </authorList>
    </citation>
    <scope>NUCLEOTIDE SEQUENCE</scope>
    <source>
        <strain evidence="2">GVMAG-S-1091796-13</strain>
    </source>
</reference>
<accession>A0A6C0ALH2</accession>
<sequence length="306" mass="35791">MDNQDNINTITKLIGTDINNYTITKYISSGSFGDVFEAKNKRTGELVALKIPIKNDERDGQKSLIEEAAIYKKIMSRENGIAEMKIIKDNENDRKIIVMDLLGPSLESLLEKHKKIAMKTIVLLAVTMIDIIKHVHNHGYIHRDIKPDNFAIGYKDLNKLYCIDFGLSKRYLTKNNEHIPLVNTRKFVGTARYSSIASHRQKEQSRKDDLESIAYILVYLYKGRLPWMGIKHKDKKEKYRLIGEKKESTKEEDLCSGMSKEFVVFLKYVKNLDFNEKPHYSALKKMFMNLYKSRNYKNNNMEWYKE</sequence>
<dbReference type="EMBL" id="MN740715">
    <property type="protein sequence ID" value="QHS80664.1"/>
    <property type="molecule type" value="Genomic_DNA"/>
</dbReference>
<dbReference type="SUPFAM" id="SSF56112">
    <property type="entry name" value="Protein kinase-like (PK-like)"/>
    <property type="match status" value="1"/>
</dbReference>
<organism evidence="2">
    <name type="scientific">viral metagenome</name>
    <dbReference type="NCBI Taxonomy" id="1070528"/>
    <lineage>
        <taxon>unclassified sequences</taxon>
        <taxon>metagenomes</taxon>
        <taxon>organismal metagenomes</taxon>
    </lineage>
</organism>
<feature type="domain" description="Protein kinase" evidence="1">
    <location>
        <begin position="21"/>
        <end position="288"/>
    </location>
</feature>
<dbReference type="InterPro" id="IPR011009">
    <property type="entry name" value="Kinase-like_dom_sf"/>
</dbReference>
<evidence type="ECO:0000259" key="1">
    <source>
        <dbReference type="PROSITE" id="PS50011"/>
    </source>
</evidence>
<evidence type="ECO:0000313" key="2">
    <source>
        <dbReference type="EMBL" id="QHS80664.1"/>
    </source>
</evidence>
<dbReference type="InterPro" id="IPR000719">
    <property type="entry name" value="Prot_kinase_dom"/>
</dbReference>
<dbReference type="CDD" id="cd14016">
    <property type="entry name" value="STKc_CK1"/>
    <property type="match status" value="1"/>
</dbReference>
<name>A0A6C0ALH2_9ZZZZ</name>